<keyword evidence="2" id="KW-1185">Reference proteome</keyword>
<evidence type="ECO:0000313" key="1">
    <source>
        <dbReference type="EMBL" id="KAA0189275.1"/>
    </source>
</evidence>
<comment type="caution">
    <text evidence="1">The sequence shown here is derived from an EMBL/GenBank/DDBJ whole genome shotgun (WGS) entry which is preliminary data.</text>
</comment>
<dbReference type="OrthoDB" id="10661516at2759"/>
<accession>A0A8E0RR18</accession>
<sequence>MDKHSSSPTPMVNSIVSSVGTGVSVATAMADSTMSGSPISSNQSYASSFPDHLDSSLPRPGALLSELLSDCDPPVVISESLPSVSLSVSMATTGAGGVIPSMSAGASPVVTTGCNTAVVGADGLLNDSVRQSIFSRASAKMNSSGTLYFSTSYRFLMYSSPQFG</sequence>
<organism evidence="1 2">
    <name type="scientific">Fasciolopsis buskii</name>
    <dbReference type="NCBI Taxonomy" id="27845"/>
    <lineage>
        <taxon>Eukaryota</taxon>
        <taxon>Metazoa</taxon>
        <taxon>Spiralia</taxon>
        <taxon>Lophotrochozoa</taxon>
        <taxon>Platyhelminthes</taxon>
        <taxon>Trematoda</taxon>
        <taxon>Digenea</taxon>
        <taxon>Plagiorchiida</taxon>
        <taxon>Echinostomata</taxon>
        <taxon>Echinostomatoidea</taxon>
        <taxon>Fasciolidae</taxon>
        <taxon>Fasciolopsis</taxon>
    </lineage>
</organism>
<name>A0A8E0RR18_9TREM</name>
<protein>
    <submittedName>
        <fullName evidence="1">Uncharacterized protein</fullName>
    </submittedName>
</protein>
<dbReference type="Proteomes" id="UP000728185">
    <property type="component" value="Unassembled WGS sequence"/>
</dbReference>
<evidence type="ECO:0000313" key="2">
    <source>
        <dbReference type="Proteomes" id="UP000728185"/>
    </source>
</evidence>
<proteinExistence type="predicted"/>
<reference evidence="1" key="1">
    <citation type="submission" date="2019-05" db="EMBL/GenBank/DDBJ databases">
        <title>Annotation for the trematode Fasciolopsis buski.</title>
        <authorList>
            <person name="Choi Y.-J."/>
        </authorList>
    </citation>
    <scope>NUCLEOTIDE SEQUENCE</scope>
    <source>
        <strain evidence="1">HT</strain>
        <tissue evidence="1">Whole worm</tissue>
    </source>
</reference>
<dbReference type="AlphaFoldDB" id="A0A8E0RR18"/>
<dbReference type="EMBL" id="LUCM01007868">
    <property type="protein sequence ID" value="KAA0189275.1"/>
    <property type="molecule type" value="Genomic_DNA"/>
</dbReference>
<gene>
    <name evidence="1" type="ORF">FBUS_11242</name>
</gene>